<protein>
    <submittedName>
        <fullName evidence="1">Uncharacterized protein</fullName>
    </submittedName>
</protein>
<sequence>MPFLRIIMLGLSALAAVFLVVSVSYSVQQWQKLQSSQQQYLAAERKVRMISELEQQLPEFQNYQNTLLSIQSGVSKNALKKEDWSSKSVIVKNSIISRQDVSGFLKGISNKEAQWFKPKQFALKTMSEKDDLFHWTAKSSNQLNLLLEGEYMIRRPL</sequence>
<evidence type="ECO:0000313" key="2">
    <source>
        <dbReference type="Proteomes" id="UP001054820"/>
    </source>
</evidence>
<dbReference type="Proteomes" id="UP001054820">
    <property type="component" value="Chromosome"/>
</dbReference>
<organism evidence="1 2">
    <name type="scientific">Thiomicrorhabdus immobilis</name>
    <dbReference type="NCBI Taxonomy" id="2791037"/>
    <lineage>
        <taxon>Bacteria</taxon>
        <taxon>Pseudomonadati</taxon>
        <taxon>Pseudomonadota</taxon>
        <taxon>Gammaproteobacteria</taxon>
        <taxon>Thiotrichales</taxon>
        <taxon>Piscirickettsiaceae</taxon>
        <taxon>Thiomicrorhabdus</taxon>
    </lineage>
</organism>
<gene>
    <name evidence="1" type="ORF">THMIRHAM_21000</name>
</gene>
<keyword evidence="2" id="KW-1185">Reference proteome</keyword>
<evidence type="ECO:0000313" key="1">
    <source>
        <dbReference type="EMBL" id="BCN94315.1"/>
    </source>
</evidence>
<name>A0ABN6CYV9_9GAMM</name>
<dbReference type="EMBL" id="AP024202">
    <property type="protein sequence ID" value="BCN94315.1"/>
    <property type="molecule type" value="Genomic_DNA"/>
</dbReference>
<reference evidence="1" key="1">
    <citation type="journal article" date="2022" name="Arch. Microbiol.">
        <title>Thiomicrorhabdus immobilis sp. nov., a mesophilic sulfur-oxidizing bacterium isolated from sediment of a brackish lake in northern Japan.</title>
        <authorList>
            <person name="Kojima H."/>
            <person name="Mochizuki J."/>
            <person name="Kanda M."/>
            <person name="Watanabe T."/>
            <person name="Fukui M."/>
        </authorList>
    </citation>
    <scope>NUCLEOTIDE SEQUENCE</scope>
    <source>
        <strain evidence="1">Am19</strain>
    </source>
</reference>
<accession>A0ABN6CYV9</accession>
<dbReference type="RefSeq" id="WP_237261780.1">
    <property type="nucleotide sequence ID" value="NZ_AP024202.1"/>
</dbReference>
<proteinExistence type="predicted"/>